<protein>
    <submittedName>
        <fullName evidence="1">Uncharacterized protein</fullName>
    </submittedName>
</protein>
<evidence type="ECO:0000313" key="2">
    <source>
        <dbReference type="Proteomes" id="UP000265520"/>
    </source>
</evidence>
<dbReference type="AlphaFoldDB" id="A0A392SI75"/>
<reference evidence="1 2" key="1">
    <citation type="journal article" date="2018" name="Front. Plant Sci.">
        <title>Red Clover (Trifolium pratense) and Zigzag Clover (T. medium) - A Picture of Genomic Similarities and Differences.</title>
        <authorList>
            <person name="Dluhosova J."/>
            <person name="Istvanek J."/>
            <person name="Nedelnik J."/>
            <person name="Repkova J."/>
        </authorList>
    </citation>
    <scope>NUCLEOTIDE SEQUENCE [LARGE SCALE GENOMIC DNA]</scope>
    <source>
        <strain evidence="2">cv. 10/8</strain>
        <tissue evidence="1">Leaf</tissue>
    </source>
</reference>
<proteinExistence type="predicted"/>
<comment type="caution">
    <text evidence="1">The sequence shown here is derived from an EMBL/GenBank/DDBJ whole genome shotgun (WGS) entry which is preliminary data.</text>
</comment>
<keyword evidence="2" id="KW-1185">Reference proteome</keyword>
<sequence>MGWWVLVSCDNVIFAKKLRNMQ</sequence>
<evidence type="ECO:0000313" key="1">
    <source>
        <dbReference type="EMBL" id="MCI48339.1"/>
    </source>
</evidence>
<feature type="non-terminal residue" evidence="1">
    <location>
        <position position="22"/>
    </location>
</feature>
<name>A0A392SI75_9FABA</name>
<organism evidence="1 2">
    <name type="scientific">Trifolium medium</name>
    <dbReference type="NCBI Taxonomy" id="97028"/>
    <lineage>
        <taxon>Eukaryota</taxon>
        <taxon>Viridiplantae</taxon>
        <taxon>Streptophyta</taxon>
        <taxon>Embryophyta</taxon>
        <taxon>Tracheophyta</taxon>
        <taxon>Spermatophyta</taxon>
        <taxon>Magnoliopsida</taxon>
        <taxon>eudicotyledons</taxon>
        <taxon>Gunneridae</taxon>
        <taxon>Pentapetalae</taxon>
        <taxon>rosids</taxon>
        <taxon>fabids</taxon>
        <taxon>Fabales</taxon>
        <taxon>Fabaceae</taxon>
        <taxon>Papilionoideae</taxon>
        <taxon>50 kb inversion clade</taxon>
        <taxon>NPAAA clade</taxon>
        <taxon>Hologalegina</taxon>
        <taxon>IRL clade</taxon>
        <taxon>Trifolieae</taxon>
        <taxon>Trifolium</taxon>
    </lineage>
</organism>
<dbReference type="Proteomes" id="UP000265520">
    <property type="component" value="Unassembled WGS sequence"/>
</dbReference>
<dbReference type="EMBL" id="LXQA010385355">
    <property type="protein sequence ID" value="MCI48339.1"/>
    <property type="molecule type" value="Genomic_DNA"/>
</dbReference>
<accession>A0A392SI75</accession>